<reference evidence="2 3" key="1">
    <citation type="submission" date="2024-04" db="EMBL/GenBank/DDBJ databases">
        <title>Tritrichomonas musculus Genome.</title>
        <authorList>
            <person name="Alves-Ferreira E."/>
            <person name="Grigg M."/>
            <person name="Lorenzi H."/>
            <person name="Galac M."/>
        </authorList>
    </citation>
    <scope>NUCLEOTIDE SEQUENCE [LARGE SCALE GENOMIC DNA]</scope>
    <source>
        <strain evidence="2 3">EAF2021</strain>
    </source>
</reference>
<dbReference type="Pfam" id="PF00069">
    <property type="entry name" value="Pkinase"/>
    <property type="match status" value="1"/>
</dbReference>
<gene>
    <name evidence="2" type="ORF">M9Y10_044340</name>
</gene>
<dbReference type="SMART" id="SM00220">
    <property type="entry name" value="S_TKc"/>
    <property type="match status" value="1"/>
</dbReference>
<dbReference type="EMBL" id="JAPFFF010000008">
    <property type="protein sequence ID" value="KAK8885210.1"/>
    <property type="molecule type" value="Genomic_DNA"/>
</dbReference>
<evidence type="ECO:0000259" key="1">
    <source>
        <dbReference type="PROSITE" id="PS50011"/>
    </source>
</evidence>
<sequence length="597" mass="69521">MKIAQRIIDKLIILDNLPESKGFRQTVGATSKITRNILDNQIIALKKIQRNEELTVQRQLQLFLREVINQILAEHPTVLHICGFNIFRYSKKYEYFVLKPCLATLFCDGGMLSEVLNKMRLNKKLSQRQIQTQQYIFAYGIAVGMKRLYKNKILHRDLKNDNIFVITPKWGKEDIPNEIKPLVNSENKYFIPLIADLGLAKLTDNTNQSQQCGTFYYLAPEVMESTKYSFPVDVYSYAVILSNILQLKMKPDFKCKKSTLFFTRYVTNGGRPDIDKCNQIQKDYLDSIWETKPQLRPTFIDIVDYLKNPQKGNFIFDDFDEDVINAYMKFIDLQVESHSQHQRKNDNIFEKYEKYNRTQEEFYRLEERDALALTNSKFDQDFSCSVTSSVNKESEESENPNYNTKVSKYISLYLMFKENEKLQHEELSQFYLNEGEKSERNKEYETAEHFYAKSIQLGNLNAITKLGLMLLRSNNITTRSKGIKLLKISSENKDSEGLYYYGYLVSEGDPSTNTAPNEELGAKMLYESGQKGHPKGYFASATIYHELGIKKAEEGKTKESRNLLSRSMLCYKKSFDIYGDEESNKISIKLQRYLRGV</sequence>
<dbReference type="Gene3D" id="1.10.510.10">
    <property type="entry name" value="Transferase(Phosphotransferase) domain 1"/>
    <property type="match status" value="1"/>
</dbReference>
<organism evidence="2 3">
    <name type="scientific">Tritrichomonas musculus</name>
    <dbReference type="NCBI Taxonomy" id="1915356"/>
    <lineage>
        <taxon>Eukaryota</taxon>
        <taxon>Metamonada</taxon>
        <taxon>Parabasalia</taxon>
        <taxon>Tritrichomonadida</taxon>
        <taxon>Tritrichomonadidae</taxon>
        <taxon>Tritrichomonas</taxon>
    </lineage>
</organism>
<protein>
    <submittedName>
        <fullName evidence="2">Protein kinase activity protein</fullName>
    </submittedName>
</protein>
<dbReference type="Gene3D" id="1.25.40.10">
    <property type="entry name" value="Tetratricopeptide repeat domain"/>
    <property type="match status" value="1"/>
</dbReference>
<dbReference type="InterPro" id="IPR011990">
    <property type="entry name" value="TPR-like_helical_dom_sf"/>
</dbReference>
<evidence type="ECO:0000313" key="3">
    <source>
        <dbReference type="Proteomes" id="UP001470230"/>
    </source>
</evidence>
<dbReference type="PANTHER" id="PTHR23257:SF958">
    <property type="entry name" value="SERINE_THREONINE-PROTEIN KINASE WNK4"/>
    <property type="match status" value="1"/>
</dbReference>
<name>A0ABR2K261_9EUKA</name>
<feature type="domain" description="Protein kinase" evidence="1">
    <location>
        <begin position="1"/>
        <end position="315"/>
    </location>
</feature>
<dbReference type="PROSITE" id="PS50011">
    <property type="entry name" value="PROTEIN_KINASE_DOM"/>
    <property type="match status" value="1"/>
</dbReference>
<dbReference type="PROSITE" id="PS00108">
    <property type="entry name" value="PROTEIN_KINASE_ST"/>
    <property type="match status" value="1"/>
</dbReference>
<keyword evidence="2" id="KW-0418">Kinase</keyword>
<dbReference type="GO" id="GO:0016301">
    <property type="term" value="F:kinase activity"/>
    <property type="evidence" value="ECO:0007669"/>
    <property type="project" value="UniProtKB-KW"/>
</dbReference>
<dbReference type="InterPro" id="IPR011009">
    <property type="entry name" value="Kinase-like_dom_sf"/>
</dbReference>
<dbReference type="SUPFAM" id="SSF81901">
    <property type="entry name" value="HCP-like"/>
    <property type="match status" value="1"/>
</dbReference>
<dbReference type="Proteomes" id="UP001470230">
    <property type="component" value="Unassembled WGS sequence"/>
</dbReference>
<dbReference type="InterPro" id="IPR008271">
    <property type="entry name" value="Ser/Thr_kinase_AS"/>
</dbReference>
<evidence type="ECO:0000313" key="2">
    <source>
        <dbReference type="EMBL" id="KAK8885210.1"/>
    </source>
</evidence>
<dbReference type="InterPro" id="IPR000719">
    <property type="entry name" value="Prot_kinase_dom"/>
</dbReference>
<dbReference type="InterPro" id="IPR050167">
    <property type="entry name" value="Ser_Thr_protein_kinase"/>
</dbReference>
<dbReference type="SUPFAM" id="SSF56112">
    <property type="entry name" value="Protein kinase-like (PK-like)"/>
    <property type="match status" value="1"/>
</dbReference>
<dbReference type="PANTHER" id="PTHR23257">
    <property type="entry name" value="SERINE-THREONINE PROTEIN KINASE"/>
    <property type="match status" value="1"/>
</dbReference>
<comment type="caution">
    <text evidence="2">The sequence shown here is derived from an EMBL/GenBank/DDBJ whole genome shotgun (WGS) entry which is preliminary data.</text>
</comment>
<keyword evidence="3" id="KW-1185">Reference proteome</keyword>
<keyword evidence="2" id="KW-0808">Transferase</keyword>
<accession>A0ABR2K261</accession>
<proteinExistence type="predicted"/>